<organism evidence="1">
    <name type="scientific">marine sediment metagenome</name>
    <dbReference type="NCBI Taxonomy" id="412755"/>
    <lineage>
        <taxon>unclassified sequences</taxon>
        <taxon>metagenomes</taxon>
        <taxon>ecological metagenomes</taxon>
    </lineage>
</organism>
<feature type="non-terminal residue" evidence="1">
    <location>
        <position position="119"/>
    </location>
</feature>
<gene>
    <name evidence="1" type="ORF">S01H1_84777</name>
</gene>
<dbReference type="EMBL" id="BARS01057983">
    <property type="protein sequence ID" value="GAG44400.1"/>
    <property type="molecule type" value="Genomic_DNA"/>
</dbReference>
<accession>X0XMJ6</accession>
<dbReference type="AlphaFoldDB" id="X0XMJ6"/>
<comment type="caution">
    <text evidence="1">The sequence shown here is derived from an EMBL/GenBank/DDBJ whole genome shotgun (WGS) entry which is preliminary data.</text>
</comment>
<protein>
    <submittedName>
        <fullName evidence="1">Uncharacterized protein</fullName>
    </submittedName>
</protein>
<reference evidence="1" key="1">
    <citation type="journal article" date="2014" name="Front. Microbiol.">
        <title>High frequency of phylogenetically diverse reductive dehalogenase-homologous genes in deep subseafloor sedimentary metagenomes.</title>
        <authorList>
            <person name="Kawai M."/>
            <person name="Futagami T."/>
            <person name="Toyoda A."/>
            <person name="Takaki Y."/>
            <person name="Nishi S."/>
            <person name="Hori S."/>
            <person name="Arai W."/>
            <person name="Tsubouchi T."/>
            <person name="Morono Y."/>
            <person name="Uchiyama I."/>
            <person name="Ito T."/>
            <person name="Fujiyama A."/>
            <person name="Inagaki F."/>
            <person name="Takami H."/>
        </authorList>
    </citation>
    <scope>NUCLEOTIDE SEQUENCE</scope>
    <source>
        <strain evidence="1">Expedition CK06-06</strain>
    </source>
</reference>
<name>X0XMJ6_9ZZZZ</name>
<feature type="non-terminal residue" evidence="1">
    <location>
        <position position="1"/>
    </location>
</feature>
<proteinExistence type="predicted"/>
<evidence type="ECO:0000313" key="1">
    <source>
        <dbReference type="EMBL" id="GAG44400.1"/>
    </source>
</evidence>
<sequence length="119" mass="14102">KHRQLFEEKKSLLFDFLPTLQKLWNNQYEEHLCSRVSLISEDLVKEIIPQEIRAAHKKIYIALRDPSPEITFSTNTFTRLFDPRTFKIGIQSFLKRGVRLHILIGDPKLFLEKSHPIML</sequence>